<dbReference type="PROSITE" id="PS51724">
    <property type="entry name" value="SPOR"/>
    <property type="match status" value="1"/>
</dbReference>
<dbReference type="RefSeq" id="WP_290316165.1">
    <property type="nucleotide sequence ID" value="NZ_JAUFPN010000080.1"/>
</dbReference>
<evidence type="ECO:0000259" key="3">
    <source>
        <dbReference type="PROSITE" id="PS51724"/>
    </source>
</evidence>
<organism evidence="4 5">
    <name type="scientific">Paeniroseomonas aquatica</name>
    <dbReference type="NCBI Taxonomy" id="373043"/>
    <lineage>
        <taxon>Bacteria</taxon>
        <taxon>Pseudomonadati</taxon>
        <taxon>Pseudomonadota</taxon>
        <taxon>Alphaproteobacteria</taxon>
        <taxon>Acetobacterales</taxon>
        <taxon>Acetobacteraceae</taxon>
        <taxon>Paeniroseomonas</taxon>
    </lineage>
</organism>
<dbReference type="HAMAP" id="MF_02071">
    <property type="entry name" value="RlpA"/>
    <property type="match status" value="1"/>
</dbReference>
<dbReference type="EC" id="4.2.2.-" evidence="1"/>
<evidence type="ECO:0000256" key="2">
    <source>
        <dbReference type="SAM" id="SignalP"/>
    </source>
</evidence>
<keyword evidence="1" id="KW-1003">Cell membrane</keyword>
<dbReference type="Pfam" id="PF03330">
    <property type="entry name" value="DPBB_1"/>
    <property type="match status" value="1"/>
</dbReference>
<feature type="signal peptide" evidence="2">
    <location>
        <begin position="1"/>
        <end position="19"/>
    </location>
</feature>
<comment type="subcellular location">
    <subcellularLocation>
        <location evidence="1">Cell membrane</location>
        <topology evidence="1">Lipid-anchor</topology>
    </subcellularLocation>
</comment>
<dbReference type="Proteomes" id="UP001529369">
    <property type="component" value="Unassembled WGS sequence"/>
</dbReference>
<dbReference type="InterPro" id="IPR036908">
    <property type="entry name" value="RlpA-like_sf"/>
</dbReference>
<keyword evidence="2" id="KW-0732">Signal</keyword>
<accession>A0ABT8A3Q1</accession>
<feature type="domain" description="SPOR" evidence="3">
    <location>
        <begin position="223"/>
        <end position="300"/>
    </location>
</feature>
<evidence type="ECO:0000313" key="4">
    <source>
        <dbReference type="EMBL" id="MDN3564370.1"/>
    </source>
</evidence>
<dbReference type="Pfam" id="PF05036">
    <property type="entry name" value="SPOR"/>
    <property type="match status" value="1"/>
</dbReference>
<gene>
    <name evidence="1" type="primary">rlpA</name>
    <name evidence="4" type="ORF">QWZ14_08315</name>
</gene>
<proteinExistence type="inferred from homology"/>
<comment type="caution">
    <text evidence="4">The sequence shown here is derived from an EMBL/GenBank/DDBJ whole genome shotgun (WGS) entry which is preliminary data.</text>
</comment>
<sequence length="300" mass="31811">MKAAAALTLALLAAGCVRPAPPSPPVQSRYMLGQPYAMGGVWSYPKEDFGLEESGIAAILPRSGRGRRTTNGEAYDPDRLMGAHRTLQLPAIVTVLNLENGREIRLRVNDRGPAQPGRILGLSPRAAALLGIPATGAAQIRLRVDAAPSQALARALPNLESPGPTLAPVPRAAVESEALAPLPGARDSQRIRQAPVRPVAILVADSHPEMPPDPLPEQVTTTQPRPGRLLIEAGSFFRRDLAQRQAARLAGLQARVEPFGSGRQPQFRVRLGPYPSLADADLALSILLAAGTSEARLLVE</sequence>
<reference evidence="5" key="1">
    <citation type="journal article" date="2019" name="Int. J. Syst. Evol. Microbiol.">
        <title>The Global Catalogue of Microorganisms (GCM) 10K type strain sequencing project: providing services to taxonomists for standard genome sequencing and annotation.</title>
        <authorList>
            <consortium name="The Broad Institute Genomics Platform"/>
            <consortium name="The Broad Institute Genome Sequencing Center for Infectious Disease"/>
            <person name="Wu L."/>
            <person name="Ma J."/>
        </authorList>
    </citation>
    <scope>NUCLEOTIDE SEQUENCE [LARGE SCALE GENOMIC DNA]</scope>
    <source>
        <strain evidence="5">CECT 7131</strain>
    </source>
</reference>
<feature type="chain" id="PRO_5046037691" description="Endolytic peptidoglycan transglycosylase RlpA" evidence="2">
    <location>
        <begin position="20"/>
        <end position="300"/>
    </location>
</feature>
<dbReference type="PANTHER" id="PTHR34183:SF1">
    <property type="entry name" value="ENDOLYTIC PEPTIDOGLYCAN TRANSGLYCOSYLASE RLPA"/>
    <property type="match status" value="1"/>
</dbReference>
<keyword evidence="1" id="KW-0449">Lipoprotein</keyword>
<dbReference type="InterPro" id="IPR034718">
    <property type="entry name" value="RlpA"/>
</dbReference>
<dbReference type="InterPro" id="IPR009009">
    <property type="entry name" value="RlpA-like_DPBB"/>
</dbReference>
<name>A0ABT8A3Q1_9PROT</name>
<dbReference type="InterPro" id="IPR036680">
    <property type="entry name" value="SPOR-like_sf"/>
</dbReference>
<keyword evidence="1" id="KW-0564">Palmitate</keyword>
<comment type="similarity">
    <text evidence="1">Belongs to the RlpA family.</text>
</comment>
<keyword evidence="1" id="KW-0472">Membrane</keyword>
<keyword evidence="1" id="KW-0456">Lyase</keyword>
<evidence type="ECO:0000256" key="1">
    <source>
        <dbReference type="HAMAP-Rule" id="MF_02071"/>
    </source>
</evidence>
<dbReference type="Gene3D" id="3.30.70.1070">
    <property type="entry name" value="Sporulation related repeat"/>
    <property type="match status" value="1"/>
</dbReference>
<dbReference type="PROSITE" id="PS51257">
    <property type="entry name" value="PROKAR_LIPOPROTEIN"/>
    <property type="match status" value="1"/>
</dbReference>
<protein>
    <recommendedName>
        <fullName evidence="1">Endolytic peptidoglycan transglycosylase RlpA</fullName>
        <ecNumber evidence="1">4.2.2.-</ecNumber>
    </recommendedName>
</protein>
<dbReference type="PANTHER" id="PTHR34183">
    <property type="entry name" value="ENDOLYTIC PEPTIDOGLYCAN TRANSGLYCOSYLASE RLPA"/>
    <property type="match status" value="1"/>
</dbReference>
<evidence type="ECO:0000313" key="5">
    <source>
        <dbReference type="Proteomes" id="UP001529369"/>
    </source>
</evidence>
<dbReference type="InterPro" id="IPR007730">
    <property type="entry name" value="SPOR-like_dom"/>
</dbReference>
<dbReference type="EMBL" id="JAUFPN010000080">
    <property type="protein sequence ID" value="MDN3564370.1"/>
    <property type="molecule type" value="Genomic_DNA"/>
</dbReference>
<dbReference type="CDD" id="cd22268">
    <property type="entry name" value="DPBB_RlpA-like"/>
    <property type="match status" value="1"/>
</dbReference>
<dbReference type="SUPFAM" id="SSF110997">
    <property type="entry name" value="Sporulation related repeat"/>
    <property type="match status" value="1"/>
</dbReference>
<keyword evidence="5" id="KW-1185">Reference proteome</keyword>
<dbReference type="Gene3D" id="2.40.40.10">
    <property type="entry name" value="RlpA-like domain"/>
    <property type="match status" value="1"/>
</dbReference>
<keyword evidence="1" id="KW-0961">Cell wall biogenesis/degradation</keyword>
<comment type="function">
    <text evidence="1">Lytic transglycosylase with a strong preference for naked glycan strands that lack stem peptides.</text>
</comment>